<dbReference type="GO" id="GO:0006891">
    <property type="term" value="P:intra-Golgi vesicle-mediated transport"/>
    <property type="evidence" value="ECO:0007669"/>
    <property type="project" value="TreeGrafter"/>
</dbReference>
<feature type="domain" description="Peptidase S1" evidence="1">
    <location>
        <begin position="36"/>
        <end position="286"/>
    </location>
</feature>
<organism evidence="2 3">
    <name type="scientific">Acanthocheilonema viteae</name>
    <name type="common">Filarial nematode worm</name>
    <name type="synonym">Dipetalonema viteae</name>
    <dbReference type="NCBI Taxonomy" id="6277"/>
    <lineage>
        <taxon>Eukaryota</taxon>
        <taxon>Metazoa</taxon>
        <taxon>Ecdysozoa</taxon>
        <taxon>Nematoda</taxon>
        <taxon>Chromadorea</taxon>
        <taxon>Rhabditida</taxon>
        <taxon>Spirurina</taxon>
        <taxon>Spiruromorpha</taxon>
        <taxon>Filarioidea</taxon>
        <taxon>Onchocercidae</taxon>
        <taxon>Acanthocheilonema</taxon>
    </lineage>
</organism>
<evidence type="ECO:0000313" key="2">
    <source>
        <dbReference type="EMBL" id="VBB34255.1"/>
    </source>
</evidence>
<protein>
    <recommendedName>
        <fullName evidence="1">Peptidase S1 domain-containing protein</fullName>
    </recommendedName>
</protein>
<gene>
    <name evidence="2" type="ORF">NAV_LOCUS9046</name>
</gene>
<dbReference type="InterPro" id="IPR017106">
    <property type="entry name" value="Coatomer_gsu"/>
</dbReference>
<dbReference type="InterPro" id="IPR009003">
    <property type="entry name" value="Peptidase_S1_PA"/>
</dbReference>
<reference evidence="2 3" key="1">
    <citation type="submission" date="2018-08" db="EMBL/GenBank/DDBJ databases">
        <authorList>
            <person name="Laetsch R D."/>
            <person name="Stevens L."/>
            <person name="Kumar S."/>
            <person name="Blaxter L. M."/>
        </authorList>
    </citation>
    <scope>NUCLEOTIDE SEQUENCE [LARGE SCALE GENOMIC DNA]</scope>
</reference>
<dbReference type="GO" id="GO:0000139">
    <property type="term" value="C:Golgi membrane"/>
    <property type="evidence" value="ECO:0007669"/>
    <property type="project" value="TreeGrafter"/>
</dbReference>
<evidence type="ECO:0000259" key="1">
    <source>
        <dbReference type="PROSITE" id="PS50240"/>
    </source>
</evidence>
<dbReference type="AlphaFoldDB" id="A0A498SKU2"/>
<dbReference type="InterPro" id="IPR001254">
    <property type="entry name" value="Trypsin_dom"/>
</dbReference>
<dbReference type="Pfam" id="PF00089">
    <property type="entry name" value="Trypsin"/>
    <property type="match status" value="2"/>
</dbReference>
<dbReference type="GO" id="GO:0005793">
    <property type="term" value="C:endoplasmic reticulum-Golgi intermediate compartment"/>
    <property type="evidence" value="ECO:0007669"/>
    <property type="project" value="TreeGrafter"/>
</dbReference>
<dbReference type="PROSITE" id="PS50240">
    <property type="entry name" value="TRYPSIN_DOM"/>
    <property type="match status" value="1"/>
</dbReference>
<keyword evidence="3" id="KW-1185">Reference proteome</keyword>
<dbReference type="InterPro" id="IPR018114">
    <property type="entry name" value="TRYPSIN_HIS"/>
</dbReference>
<dbReference type="PANTHER" id="PTHR10261">
    <property type="entry name" value="COATOMER SUBUNIT GAMMA"/>
    <property type="match status" value="1"/>
</dbReference>
<dbReference type="Gene3D" id="2.40.10.10">
    <property type="entry name" value="Trypsin-like serine proteases"/>
    <property type="match status" value="1"/>
</dbReference>
<dbReference type="SUPFAM" id="SSF48371">
    <property type="entry name" value="ARM repeat"/>
    <property type="match status" value="1"/>
</dbReference>
<dbReference type="InterPro" id="IPR016024">
    <property type="entry name" value="ARM-type_fold"/>
</dbReference>
<sequence>MGDAAKLSKLNVDDNEDLKINCGKTRRQWLASPYKISAGSAAKGGQFPWAVALTVINEEQNYCGGSIISKRHILTAAHCVLKFENYQLPCTFATNLDDITQIAIRYGGVCLRSHSPACDGPLCMTARIRKIAIHKSFLDGGCLDGHDFAIVEMETDLMFGTATSAICLPNSTFNLDSAENLVDYGFGENEHGEKMSRLNYGSAKITGVAKEKDFIQAGPIYKSENKTVHHGICFGDSGAGLQGFFKQRVFLLGIHSFGPKICYEGSPFTGSYKQRVFLLGIHSYGLNNCDGGSPFMVTDTRPLFNSLKMKRDKKDEENGNGNPLGNLDKTAVLQEARAFNETPTNAQRCSLILSKLLYLRQQDEIIGPTDATEAFFAVAKLWQIYFSFTKDMTGREDICRATAIRSSCCITDGSMLQAIERYMKQAIVDKNSAVASAAFVSSFHLLRKNPEVVRRWANEVQEAISSDRFTYLRVCLSLV</sequence>
<dbReference type="GO" id="GO:0072384">
    <property type="term" value="P:organelle transport along microtubule"/>
    <property type="evidence" value="ECO:0007669"/>
    <property type="project" value="TreeGrafter"/>
</dbReference>
<accession>A0A498SKU2</accession>
<dbReference type="GO" id="GO:0030126">
    <property type="term" value="C:COPI vesicle coat"/>
    <property type="evidence" value="ECO:0007669"/>
    <property type="project" value="TreeGrafter"/>
</dbReference>
<proteinExistence type="predicted"/>
<dbReference type="STRING" id="6277.A0A498SKU2"/>
<evidence type="ECO:0000313" key="3">
    <source>
        <dbReference type="Proteomes" id="UP000276991"/>
    </source>
</evidence>
<dbReference type="SUPFAM" id="SSF50494">
    <property type="entry name" value="Trypsin-like serine proteases"/>
    <property type="match status" value="1"/>
</dbReference>
<dbReference type="GO" id="GO:0006508">
    <property type="term" value="P:proteolysis"/>
    <property type="evidence" value="ECO:0007669"/>
    <property type="project" value="InterPro"/>
</dbReference>
<name>A0A498SKU2_ACAVI</name>
<dbReference type="GO" id="GO:0009306">
    <property type="term" value="P:protein secretion"/>
    <property type="evidence" value="ECO:0007669"/>
    <property type="project" value="TreeGrafter"/>
</dbReference>
<dbReference type="Pfam" id="PF01602">
    <property type="entry name" value="Adaptin_N"/>
    <property type="match status" value="1"/>
</dbReference>
<dbReference type="Gene3D" id="1.25.10.10">
    <property type="entry name" value="Leucine-rich Repeat Variant"/>
    <property type="match status" value="1"/>
</dbReference>
<dbReference type="PANTHER" id="PTHR10261:SF0">
    <property type="entry name" value="COATOMER SUBUNIT GAMMA-2"/>
    <property type="match status" value="1"/>
</dbReference>
<dbReference type="GO" id="GO:0006888">
    <property type="term" value="P:endoplasmic reticulum to Golgi vesicle-mediated transport"/>
    <property type="evidence" value="ECO:0007669"/>
    <property type="project" value="TreeGrafter"/>
</dbReference>
<dbReference type="Proteomes" id="UP000276991">
    <property type="component" value="Unassembled WGS sequence"/>
</dbReference>
<dbReference type="InterPro" id="IPR011989">
    <property type="entry name" value="ARM-like"/>
</dbReference>
<dbReference type="SMART" id="SM00020">
    <property type="entry name" value="Tryp_SPc"/>
    <property type="match status" value="1"/>
</dbReference>
<dbReference type="PRINTS" id="PR00722">
    <property type="entry name" value="CHYMOTRYPSIN"/>
</dbReference>
<dbReference type="PROSITE" id="PS00134">
    <property type="entry name" value="TRYPSIN_HIS"/>
    <property type="match status" value="1"/>
</dbReference>
<dbReference type="GO" id="GO:0004252">
    <property type="term" value="F:serine-type endopeptidase activity"/>
    <property type="evidence" value="ECO:0007669"/>
    <property type="project" value="InterPro"/>
</dbReference>
<dbReference type="OrthoDB" id="1074925at2759"/>
<dbReference type="InterPro" id="IPR002553">
    <property type="entry name" value="Clathrin/coatomer_adapt-like_N"/>
</dbReference>
<dbReference type="GO" id="GO:0005783">
    <property type="term" value="C:endoplasmic reticulum"/>
    <property type="evidence" value="ECO:0007669"/>
    <property type="project" value="TreeGrafter"/>
</dbReference>
<dbReference type="InterPro" id="IPR043504">
    <property type="entry name" value="Peptidase_S1_PA_chymotrypsin"/>
</dbReference>
<dbReference type="EMBL" id="UPTC01003248">
    <property type="protein sequence ID" value="VBB34255.1"/>
    <property type="molecule type" value="Genomic_DNA"/>
</dbReference>
<dbReference type="GO" id="GO:0006886">
    <property type="term" value="P:intracellular protein transport"/>
    <property type="evidence" value="ECO:0007669"/>
    <property type="project" value="InterPro"/>
</dbReference>
<dbReference type="InterPro" id="IPR001314">
    <property type="entry name" value="Peptidase_S1A"/>
</dbReference>